<proteinExistence type="predicted"/>
<accession>A0A0M3IXS1</accession>
<organism evidence="1 2">
    <name type="scientific">Ascaris lumbricoides</name>
    <name type="common">Giant roundworm</name>
    <dbReference type="NCBI Taxonomy" id="6252"/>
    <lineage>
        <taxon>Eukaryota</taxon>
        <taxon>Metazoa</taxon>
        <taxon>Ecdysozoa</taxon>
        <taxon>Nematoda</taxon>
        <taxon>Chromadorea</taxon>
        <taxon>Rhabditida</taxon>
        <taxon>Spirurina</taxon>
        <taxon>Ascaridomorpha</taxon>
        <taxon>Ascaridoidea</taxon>
        <taxon>Ascarididae</taxon>
        <taxon>Ascaris</taxon>
    </lineage>
</organism>
<evidence type="ECO:0000313" key="1">
    <source>
        <dbReference type="Proteomes" id="UP000036681"/>
    </source>
</evidence>
<reference evidence="2" key="1">
    <citation type="submission" date="2017-02" db="UniProtKB">
        <authorList>
            <consortium name="WormBaseParasite"/>
        </authorList>
    </citation>
    <scope>IDENTIFICATION</scope>
</reference>
<name>A0A0M3IXS1_ASCLU</name>
<evidence type="ECO:0000313" key="2">
    <source>
        <dbReference type="WBParaSite" id="ALUE_0002354901-mRNA-1"/>
    </source>
</evidence>
<dbReference type="WBParaSite" id="ALUE_0002354901-mRNA-1">
    <property type="protein sequence ID" value="ALUE_0002354901-mRNA-1"/>
    <property type="gene ID" value="ALUE_0002354901"/>
</dbReference>
<protein>
    <submittedName>
        <fullName evidence="2">Transposase</fullName>
    </submittedName>
</protein>
<dbReference type="AlphaFoldDB" id="A0A0M3IXS1"/>
<dbReference type="Proteomes" id="UP000036681">
    <property type="component" value="Unplaced"/>
</dbReference>
<keyword evidence="1" id="KW-1185">Reference proteome</keyword>
<sequence>LGVRVTEVFFRRVEILIQSRHWHVTSLDAASFLQRKHLRSQMSSLPF</sequence>